<protein>
    <submittedName>
        <fullName evidence="3">Uncharacterized protein</fullName>
    </submittedName>
</protein>
<proteinExistence type="predicted"/>
<sequence>MNFGDFLSKLAHILGILGNGNTTTTDITSPGNFMSSSTPMIIDTSTLTQYRTTEDPHSISTKFISSLSTGSTYETTFKDKSTPDYSSTFSTGSPKVSEPTPTVQTSPSSLPTGSDTSPTGTVPTGSETSPTGTVPTGSETTPTGTVPTGSGTTPTGTVPTGSESTPTGQASTSSPAPTGSESTPTGQPPTSSPGPTGSDPTVKPTGSTDKGGLSRGAVAGIVIGCLLVLAIVTAAIVFVVKNRRGPESQRLNV</sequence>
<evidence type="ECO:0000256" key="2">
    <source>
        <dbReference type="SAM" id="Phobius"/>
    </source>
</evidence>
<organism evidence="3 4">
    <name type="scientific">Nephila pilipes</name>
    <name type="common">Giant wood spider</name>
    <name type="synonym">Nephila maculata</name>
    <dbReference type="NCBI Taxonomy" id="299642"/>
    <lineage>
        <taxon>Eukaryota</taxon>
        <taxon>Metazoa</taxon>
        <taxon>Ecdysozoa</taxon>
        <taxon>Arthropoda</taxon>
        <taxon>Chelicerata</taxon>
        <taxon>Arachnida</taxon>
        <taxon>Araneae</taxon>
        <taxon>Araneomorphae</taxon>
        <taxon>Entelegynae</taxon>
        <taxon>Araneoidea</taxon>
        <taxon>Nephilidae</taxon>
        <taxon>Nephila</taxon>
    </lineage>
</organism>
<feature type="compositionally biased region" description="Polar residues" evidence="1">
    <location>
        <begin position="83"/>
        <end position="104"/>
    </location>
</feature>
<dbReference type="EMBL" id="BMAW01034389">
    <property type="protein sequence ID" value="GFU35106.1"/>
    <property type="molecule type" value="Genomic_DNA"/>
</dbReference>
<dbReference type="Proteomes" id="UP000887013">
    <property type="component" value="Unassembled WGS sequence"/>
</dbReference>
<evidence type="ECO:0000313" key="4">
    <source>
        <dbReference type="Proteomes" id="UP000887013"/>
    </source>
</evidence>
<keyword evidence="4" id="KW-1185">Reference proteome</keyword>
<name>A0A8X6URD2_NEPPI</name>
<keyword evidence="2" id="KW-1133">Transmembrane helix</keyword>
<accession>A0A8X6URD2</accession>
<dbReference type="OrthoDB" id="6437571at2759"/>
<feature type="transmembrane region" description="Helical" evidence="2">
    <location>
        <begin position="217"/>
        <end position="240"/>
    </location>
</feature>
<evidence type="ECO:0000256" key="1">
    <source>
        <dbReference type="SAM" id="MobiDB-lite"/>
    </source>
</evidence>
<feature type="region of interest" description="Disordered" evidence="1">
    <location>
        <begin position="76"/>
        <end position="211"/>
    </location>
</feature>
<evidence type="ECO:0000313" key="3">
    <source>
        <dbReference type="EMBL" id="GFU35106.1"/>
    </source>
</evidence>
<dbReference type="AlphaFoldDB" id="A0A8X6URD2"/>
<comment type="caution">
    <text evidence="3">The sequence shown here is derived from an EMBL/GenBank/DDBJ whole genome shotgun (WGS) entry which is preliminary data.</text>
</comment>
<gene>
    <name evidence="3" type="ORF">NPIL_574091</name>
</gene>
<feature type="compositionally biased region" description="Low complexity" evidence="1">
    <location>
        <begin position="105"/>
        <end position="168"/>
    </location>
</feature>
<reference evidence="3" key="1">
    <citation type="submission" date="2020-08" db="EMBL/GenBank/DDBJ databases">
        <title>Multicomponent nature underlies the extraordinary mechanical properties of spider dragline silk.</title>
        <authorList>
            <person name="Kono N."/>
            <person name="Nakamura H."/>
            <person name="Mori M."/>
            <person name="Yoshida Y."/>
            <person name="Ohtoshi R."/>
            <person name="Malay A.D."/>
            <person name="Moran D.A.P."/>
            <person name="Tomita M."/>
            <person name="Numata K."/>
            <person name="Arakawa K."/>
        </authorList>
    </citation>
    <scope>NUCLEOTIDE SEQUENCE</scope>
</reference>
<keyword evidence="2" id="KW-0472">Membrane</keyword>
<dbReference type="CDD" id="cd12087">
    <property type="entry name" value="TM_EGFR-like"/>
    <property type="match status" value="1"/>
</dbReference>
<keyword evidence="2" id="KW-0812">Transmembrane</keyword>